<dbReference type="RefSeq" id="XP_033347090.1">
    <property type="nucleotide sequence ID" value="XM_033491199.1"/>
</dbReference>
<feature type="region of interest" description="Disordered" evidence="1">
    <location>
        <begin position="920"/>
        <end position="944"/>
    </location>
</feature>
<keyword evidence="2" id="KW-0732">Signal</keyword>
<feature type="region of interest" description="Disordered" evidence="1">
    <location>
        <begin position="127"/>
        <end position="146"/>
    </location>
</feature>
<sequence>MSRRSANLLRRWLFLVGLICCSSCQSASSTFENKTGQNEGKPRVFSPRMDYDEWTPLGRGDPLKNNPTFDYVPPVLDRVQYWLDSHTTEPSAKRDVLVLGVTAKKTSPKIAEQFLKFVDGPKFTRSNHQDVPYRNDFTGSTGAEPPKVVRTSNFRNGPIDYRNQNRIQSIPASYYPSPFYNQKTEPYTMMLPPPLTHKDKIVSFVESTQQQQQQQQQQQYNTQTEEGPVLQDPQFYASQPPSKSYNQQQPGKSQFQSQTLSKFSQNKSPLQTVSMQVETIKSVHGSSPSQPTKLKYESVATTPSVSFEKSNLIYQSTQTLSGGWPTGSNGVPSSTSTISDASQSIRHTTDYSHDQYEIDHHVAAASSNHQVVIEQNANIIVDGDNNKDEDVIIGQKEKVDSSNTVSPVTTTSTSNFADDKKENTDERNTTRSSEKMHIVIANSPHSLDTETTHETKKGQVAVVMPANYSEKKFTHAASSSELKPPETTAVAGLVENSTTMGTEVGIESSSKNEFQPVRNLPIESSIFPQSSQSTAILPNKLMPTYQKQHHAVHFHSTMAPFSSRHPVDSLLAFAPPQAPLSSIMHPQGRPNHGTMHLADSMRPTVGFRAPVSMSMFPPMTHMHAPPPPMRSTIDHIGSSIVGDQSSAHRSPPQLQNLPSMFIDSPPRTSTLIAHSIATEDHYFDRHRSRVPETTTSILPTPTSLPFLPTASSSSVENSALAVVDANTRHLQTNDRDSSGKKAPADENEQEEDREKEKEKVEMEVEMEEQEKREKERDSRKKISIGSSSVRPPDSTTPPITTMPSLTTDPIFSHYKQPAKPIRGPMYLIIQGHSKVKTYKPTVSKHGVPVEGNEIPESVTERQLSKFEQFVQENTKNRNSATAAAIEKKKTEEKARAEKLAKARQNNLMSLVASGLASFTVPPSSSAAEDERRGNTVTTIEINAN</sequence>
<organism evidence="3 4">
    <name type="scientific">Bombus vosnesenskii</name>
    <dbReference type="NCBI Taxonomy" id="207650"/>
    <lineage>
        <taxon>Eukaryota</taxon>
        <taxon>Metazoa</taxon>
        <taxon>Ecdysozoa</taxon>
        <taxon>Arthropoda</taxon>
        <taxon>Hexapoda</taxon>
        <taxon>Insecta</taxon>
        <taxon>Pterygota</taxon>
        <taxon>Neoptera</taxon>
        <taxon>Endopterygota</taxon>
        <taxon>Hymenoptera</taxon>
        <taxon>Apocrita</taxon>
        <taxon>Aculeata</taxon>
        <taxon>Apoidea</taxon>
        <taxon>Anthophila</taxon>
        <taxon>Apidae</taxon>
        <taxon>Bombus</taxon>
        <taxon>Pyrobombus</taxon>
    </lineage>
</organism>
<feature type="compositionally biased region" description="Polar residues" evidence="1">
    <location>
        <begin position="320"/>
        <end position="332"/>
    </location>
</feature>
<feature type="compositionally biased region" description="Low complexity" evidence="1">
    <location>
        <begin position="247"/>
        <end position="258"/>
    </location>
</feature>
<gene>
    <name evidence="4" type="primary">LOC117232061</name>
</gene>
<feature type="compositionally biased region" description="Low complexity" evidence="1">
    <location>
        <begin position="333"/>
        <end position="344"/>
    </location>
</feature>
<evidence type="ECO:0000313" key="4">
    <source>
        <dbReference type="RefSeq" id="XP_033347090.1"/>
    </source>
</evidence>
<feature type="compositionally biased region" description="Polar residues" evidence="1">
    <location>
        <begin position="796"/>
        <end position="808"/>
    </location>
</feature>
<proteinExistence type="predicted"/>
<evidence type="ECO:0000256" key="1">
    <source>
        <dbReference type="SAM" id="MobiDB-lite"/>
    </source>
</evidence>
<dbReference type="GeneID" id="117232061"/>
<accession>A0A6J3K3J4</accession>
<dbReference type="Proteomes" id="UP000504631">
    <property type="component" value="Unplaced"/>
</dbReference>
<feature type="region of interest" description="Disordered" evidence="1">
    <location>
        <begin position="395"/>
        <end position="432"/>
    </location>
</feature>
<feature type="compositionally biased region" description="Basic and acidic residues" evidence="1">
    <location>
        <begin position="769"/>
        <end position="780"/>
    </location>
</feature>
<feature type="compositionally biased region" description="Basic and acidic residues" evidence="1">
    <location>
        <begin position="417"/>
        <end position="432"/>
    </location>
</feature>
<feature type="compositionally biased region" description="Basic and acidic residues" evidence="1">
    <location>
        <begin position="752"/>
        <end position="762"/>
    </location>
</feature>
<reference evidence="4" key="1">
    <citation type="submission" date="2025-08" db="UniProtKB">
        <authorList>
            <consortium name="RefSeq"/>
        </authorList>
    </citation>
    <scope>IDENTIFICATION</scope>
    <source>
        <tissue evidence="4">Muscle</tissue>
    </source>
</reference>
<feature type="chain" id="PRO_5026953430" evidence="2">
    <location>
        <begin position="30"/>
        <end position="944"/>
    </location>
</feature>
<feature type="compositionally biased region" description="Low complexity" evidence="1">
    <location>
        <begin position="209"/>
        <end position="219"/>
    </location>
</feature>
<feature type="compositionally biased region" description="Low complexity" evidence="1">
    <location>
        <begin position="401"/>
        <end position="415"/>
    </location>
</feature>
<feature type="compositionally biased region" description="Polar residues" evidence="1">
    <location>
        <begin position="259"/>
        <end position="271"/>
    </location>
</feature>
<keyword evidence="3" id="KW-1185">Reference proteome</keyword>
<feature type="region of interest" description="Disordered" evidence="1">
    <location>
        <begin position="205"/>
        <end position="271"/>
    </location>
</feature>
<feature type="signal peptide" evidence="2">
    <location>
        <begin position="1"/>
        <end position="29"/>
    </location>
</feature>
<feature type="region of interest" description="Disordered" evidence="1">
    <location>
        <begin position="320"/>
        <end position="344"/>
    </location>
</feature>
<dbReference type="AlphaFoldDB" id="A0A6J3K3J4"/>
<dbReference type="KEGG" id="bvk:117232061"/>
<evidence type="ECO:0000256" key="2">
    <source>
        <dbReference type="SAM" id="SignalP"/>
    </source>
</evidence>
<feature type="compositionally biased region" description="Basic and acidic residues" evidence="1">
    <location>
        <begin position="731"/>
        <end position="744"/>
    </location>
</feature>
<feature type="region of interest" description="Disordered" evidence="1">
    <location>
        <begin position="728"/>
        <end position="808"/>
    </location>
</feature>
<protein>
    <submittedName>
        <fullName evidence="4">Uncharacterized protein LOC117232061</fullName>
    </submittedName>
</protein>
<evidence type="ECO:0000313" key="3">
    <source>
        <dbReference type="Proteomes" id="UP000504631"/>
    </source>
</evidence>
<feature type="compositionally biased region" description="Polar residues" evidence="1">
    <location>
        <begin position="236"/>
        <end position="246"/>
    </location>
</feature>
<name>A0A6J3K3J4_9HYME</name>
<feature type="compositionally biased region" description="Polar residues" evidence="1">
    <location>
        <begin position="934"/>
        <end position="944"/>
    </location>
</feature>